<feature type="modified residue" description="N6-(pyridoxal phosphate)lysine" evidence="9">
    <location>
        <position position="275"/>
    </location>
</feature>
<dbReference type="InterPro" id="IPR015424">
    <property type="entry name" value="PyrdxlP-dep_Trfase"/>
</dbReference>
<comment type="cofactor">
    <cofactor evidence="1 9">
        <name>pyridoxal 5'-phosphate</name>
        <dbReference type="ChEBI" id="CHEBI:597326"/>
    </cofactor>
</comment>
<dbReference type="Gene3D" id="3.40.640.10">
    <property type="entry name" value="Type I PLP-dependent aspartate aminotransferase-like (Major domain)"/>
    <property type="match status" value="1"/>
</dbReference>
<comment type="catalytic activity">
    <reaction evidence="8 9">
        <text>(8S)-8-amino-7-oxononanoate + S-adenosyl-L-methionine = S-adenosyl-4-methylsulfanyl-2-oxobutanoate + (7R,8S)-7,8-diammoniononanoate</text>
        <dbReference type="Rhea" id="RHEA:16861"/>
        <dbReference type="ChEBI" id="CHEBI:16490"/>
        <dbReference type="ChEBI" id="CHEBI:59789"/>
        <dbReference type="ChEBI" id="CHEBI:149468"/>
        <dbReference type="ChEBI" id="CHEBI:149469"/>
        <dbReference type="EC" id="2.6.1.62"/>
    </reaction>
</comment>
<accession>A0A1I2Z389</accession>
<feature type="binding site" evidence="9">
    <location>
        <position position="246"/>
    </location>
    <ligand>
        <name>pyridoxal 5'-phosphate</name>
        <dbReference type="ChEBI" id="CHEBI:597326"/>
    </ligand>
</feature>
<evidence type="ECO:0000256" key="1">
    <source>
        <dbReference type="ARBA" id="ARBA00001933"/>
    </source>
</evidence>
<dbReference type="PROSITE" id="PS00600">
    <property type="entry name" value="AA_TRANSFER_CLASS_3"/>
    <property type="match status" value="1"/>
</dbReference>
<dbReference type="STRING" id="34004.SAMN04488021_10711"/>
<dbReference type="InterPro" id="IPR005814">
    <property type="entry name" value="Aminotrans_3"/>
</dbReference>
<evidence type="ECO:0000313" key="11">
    <source>
        <dbReference type="Proteomes" id="UP000183635"/>
    </source>
</evidence>
<dbReference type="SUPFAM" id="SSF53383">
    <property type="entry name" value="PLP-dependent transferases"/>
    <property type="match status" value="1"/>
</dbReference>
<feature type="binding site" evidence="9">
    <location>
        <position position="275"/>
    </location>
    <ligand>
        <name>substrate</name>
    </ligand>
</feature>
<dbReference type="AlphaFoldDB" id="A0A1I2Z389"/>
<sequence>MNDLGFDRAHLWHPYAPMGDPGPLHEVVAAEGVWLELADGSRMIDAMSSWWCAAHGHRHPVLVAAMRAQLERLPHVMFGGLTHAPAVGLGRRLVGMLPAGLDRIFYCDSGSVAVEVALKMAAQAQMRHPGRVDFATVRGGYHGDTWKAMSLCDPQAGMHRRFGTALGPRHFVPRPPVDFGAGWDEDSARNGLGAVAALFAEKGHRIAGFIVEPVVQGAGGMRFHHPRWLAGLRDLCDRHDVLLIFDEIATGFGRTGRMFAMEHAGVVPDILCLGKALTGGMISFAATVASARVAEAIAAGPAPVLMHGPTYMGNPLACAAACASLDLLARGDWKGQVVGIEAGLRRGLAPARDLPGVADLRVLGAIGVIEMRTPLDMARVHGFCREAGVWLRPFGRLLYCMPPFVTTGAELDLICAAMLRIAGWR</sequence>
<organism evidence="10 11">
    <name type="scientific">Paracoccus aminovorans</name>
    <dbReference type="NCBI Taxonomy" id="34004"/>
    <lineage>
        <taxon>Bacteria</taxon>
        <taxon>Pseudomonadati</taxon>
        <taxon>Pseudomonadota</taxon>
        <taxon>Alphaproteobacteria</taxon>
        <taxon>Rhodobacterales</taxon>
        <taxon>Paracoccaceae</taxon>
        <taxon>Paracoccus</taxon>
    </lineage>
</organism>
<feature type="binding site" evidence="9">
    <location>
        <begin position="110"/>
        <end position="111"/>
    </location>
    <ligand>
        <name>pyridoxal 5'-phosphate</name>
        <dbReference type="ChEBI" id="CHEBI:597326"/>
    </ligand>
</feature>
<feature type="site" description="Participates in the substrate recognition with KAPA and in a stacking interaction with the adenine ring of SAM" evidence="9">
    <location>
        <position position="15"/>
    </location>
</feature>
<evidence type="ECO:0000256" key="6">
    <source>
        <dbReference type="ARBA" id="ARBA00022756"/>
    </source>
</evidence>
<keyword evidence="7 9" id="KW-0663">Pyridoxal phosphate</keyword>
<dbReference type="NCBIfam" id="TIGR00508">
    <property type="entry name" value="bioA"/>
    <property type="match status" value="1"/>
</dbReference>
<comment type="subunit">
    <text evidence="9">Homodimer.</text>
</comment>
<dbReference type="UniPathway" id="UPA00078">
    <property type="reaction ID" value="UER00160"/>
</dbReference>
<dbReference type="GO" id="GO:0009102">
    <property type="term" value="P:biotin biosynthetic process"/>
    <property type="evidence" value="ECO:0007669"/>
    <property type="project" value="UniProtKB-UniRule"/>
</dbReference>
<dbReference type="Pfam" id="PF00202">
    <property type="entry name" value="Aminotran_3"/>
    <property type="match status" value="1"/>
</dbReference>
<dbReference type="EC" id="2.6.1.62" evidence="9"/>
<dbReference type="GO" id="GO:0005737">
    <property type="term" value="C:cytoplasm"/>
    <property type="evidence" value="ECO:0007669"/>
    <property type="project" value="UniProtKB-SubCell"/>
</dbReference>
<feature type="binding site" evidence="9">
    <location>
        <position position="141"/>
    </location>
    <ligand>
        <name>substrate</name>
    </ligand>
</feature>
<protein>
    <recommendedName>
        <fullName evidence="9">Adenosylmethionine-8-amino-7-oxononanoate aminotransferase</fullName>
        <ecNumber evidence="9">2.6.1.62</ecNumber>
    </recommendedName>
    <alternativeName>
        <fullName evidence="9">7,8-diamino-pelargonic acid aminotransferase</fullName>
        <shortName evidence="9">DAPA AT</shortName>
        <shortName evidence="9">DAPA aminotransferase</shortName>
    </alternativeName>
    <alternativeName>
        <fullName evidence="9">7,8-diaminononanoate synthase</fullName>
        <shortName evidence="9">DANS</shortName>
    </alternativeName>
    <alternativeName>
        <fullName evidence="9">Diaminopelargonic acid synthase</fullName>
    </alternativeName>
</protein>
<evidence type="ECO:0000256" key="9">
    <source>
        <dbReference type="HAMAP-Rule" id="MF_00834"/>
    </source>
</evidence>
<feature type="binding site" evidence="9">
    <location>
        <begin position="309"/>
        <end position="310"/>
    </location>
    <ligand>
        <name>pyridoxal 5'-phosphate</name>
        <dbReference type="ChEBI" id="CHEBI:597326"/>
    </ligand>
</feature>
<dbReference type="OrthoDB" id="9801834at2"/>
<comment type="similarity">
    <text evidence="9">Belongs to the class-III pyridoxal-phosphate-dependent aminotransferase family. BioA subfamily.</text>
</comment>
<dbReference type="HAMAP" id="MF_00834">
    <property type="entry name" value="BioA"/>
    <property type="match status" value="1"/>
</dbReference>
<feature type="binding site" evidence="9">
    <location>
        <position position="308"/>
    </location>
    <ligand>
        <name>substrate</name>
    </ligand>
</feature>
<dbReference type="CDD" id="cd00610">
    <property type="entry name" value="OAT_like"/>
    <property type="match status" value="1"/>
</dbReference>
<comment type="subcellular location">
    <subcellularLocation>
        <location evidence="9">Cytoplasm</location>
    </subcellularLocation>
</comment>
<dbReference type="Gene3D" id="3.90.1150.10">
    <property type="entry name" value="Aspartate Aminotransferase, domain 1"/>
    <property type="match status" value="1"/>
</dbReference>
<evidence type="ECO:0000256" key="3">
    <source>
        <dbReference type="ARBA" id="ARBA00022576"/>
    </source>
</evidence>
<dbReference type="InterPro" id="IPR049704">
    <property type="entry name" value="Aminotrans_3_PPA_site"/>
</dbReference>
<feature type="binding site" evidence="9">
    <location>
        <position position="50"/>
    </location>
    <ligand>
        <name>substrate</name>
    </ligand>
</feature>
<evidence type="ECO:0000256" key="4">
    <source>
        <dbReference type="ARBA" id="ARBA00022679"/>
    </source>
</evidence>
<comment type="pathway">
    <text evidence="2 9">Cofactor biosynthesis; biotin biosynthesis; 7,8-diaminononanoate from 8-amino-7-oxononanoate (SAM route): step 1/1.</text>
</comment>
<name>A0A1I2Z389_9RHOB</name>
<dbReference type="PANTHER" id="PTHR42684:SF17">
    <property type="entry name" value="ADENOSYLMETHIONINE-8-AMINO-7-OXONONANOATE AMINOTRANSFERASE"/>
    <property type="match status" value="1"/>
</dbReference>
<evidence type="ECO:0000256" key="2">
    <source>
        <dbReference type="ARBA" id="ARBA00005063"/>
    </source>
</evidence>
<dbReference type="NCBIfam" id="NF004624">
    <property type="entry name" value="PRK05964.1"/>
    <property type="match status" value="1"/>
</dbReference>
<dbReference type="RefSeq" id="WP_074966627.1">
    <property type="nucleotide sequence ID" value="NZ_CBCRYP010000043.1"/>
</dbReference>
<proteinExistence type="inferred from homology"/>
<keyword evidence="11" id="KW-1185">Reference proteome</keyword>
<dbReference type="Proteomes" id="UP000183635">
    <property type="component" value="Unassembled WGS sequence"/>
</dbReference>
<dbReference type="InterPro" id="IPR015422">
    <property type="entry name" value="PyrdxlP-dep_Trfase_small"/>
</dbReference>
<evidence type="ECO:0000256" key="5">
    <source>
        <dbReference type="ARBA" id="ARBA00022691"/>
    </source>
</evidence>
<dbReference type="InterPro" id="IPR015421">
    <property type="entry name" value="PyrdxlP-dep_Trfase_major"/>
</dbReference>
<evidence type="ECO:0000256" key="7">
    <source>
        <dbReference type="ARBA" id="ARBA00022898"/>
    </source>
</evidence>
<comment type="function">
    <text evidence="9">Catalyzes the transfer of the alpha-amino group from S-adenosyl-L-methionine (SAM) to 7-keto-8-aminopelargonic acid (KAPA) to form 7,8-diaminopelargonic acid (DAPA). It is the only aminotransferase known to utilize SAM as an amino donor.</text>
</comment>
<feature type="binding site" evidence="9">
    <location>
        <position position="392"/>
    </location>
    <ligand>
        <name>substrate</name>
    </ligand>
</feature>
<evidence type="ECO:0000256" key="8">
    <source>
        <dbReference type="ARBA" id="ARBA00048449"/>
    </source>
</evidence>
<reference evidence="10 11" key="1">
    <citation type="submission" date="2016-10" db="EMBL/GenBank/DDBJ databases">
        <authorList>
            <person name="de Groot N.N."/>
        </authorList>
    </citation>
    <scope>NUCLEOTIDE SEQUENCE [LARGE SCALE GENOMIC DNA]</scope>
    <source>
        <strain evidence="10 11">DSM 8537</strain>
    </source>
</reference>
<keyword evidence="4 9" id="KW-0808">Transferase</keyword>
<dbReference type="GO" id="GO:0030170">
    <property type="term" value="F:pyridoxal phosphate binding"/>
    <property type="evidence" value="ECO:0007669"/>
    <property type="project" value="UniProtKB-UniRule"/>
</dbReference>
<dbReference type="EMBL" id="FOPU01000007">
    <property type="protein sequence ID" value="SFH32337.1"/>
    <property type="molecule type" value="Genomic_DNA"/>
</dbReference>
<dbReference type="GO" id="GO:0004015">
    <property type="term" value="F:adenosylmethionine-8-amino-7-oxononanoate transaminase activity"/>
    <property type="evidence" value="ECO:0007669"/>
    <property type="project" value="UniProtKB-UniRule"/>
</dbReference>
<keyword evidence="9" id="KW-0963">Cytoplasm</keyword>
<keyword evidence="5 9" id="KW-0949">S-adenosyl-L-methionine</keyword>
<evidence type="ECO:0000313" key="10">
    <source>
        <dbReference type="EMBL" id="SFH32337.1"/>
    </source>
</evidence>
<keyword evidence="6 9" id="KW-0093">Biotin biosynthesis</keyword>
<gene>
    <name evidence="9" type="primary">bioA</name>
    <name evidence="10" type="ORF">SAMN04488021_10711</name>
</gene>
<dbReference type="FunFam" id="3.40.640.10:FF:000004">
    <property type="entry name" value="Acetylornithine aminotransferase"/>
    <property type="match status" value="1"/>
</dbReference>
<dbReference type="InterPro" id="IPR005815">
    <property type="entry name" value="BioA"/>
</dbReference>
<dbReference type="PANTHER" id="PTHR42684">
    <property type="entry name" value="ADENOSYLMETHIONINE-8-AMINO-7-OXONONANOATE AMINOTRANSFERASE"/>
    <property type="match status" value="1"/>
</dbReference>
<keyword evidence="3 9" id="KW-0032">Aminotransferase</keyword>